<dbReference type="Pfam" id="PF00108">
    <property type="entry name" value="Thiolase_N"/>
    <property type="match status" value="1"/>
</dbReference>
<reference evidence="6" key="1">
    <citation type="submission" date="2019-08" db="EMBL/GenBank/DDBJ databases">
        <authorList>
            <person name="Kucharzyk K."/>
            <person name="Murdoch R.W."/>
            <person name="Higgins S."/>
            <person name="Loffler F."/>
        </authorList>
    </citation>
    <scope>NUCLEOTIDE SEQUENCE</scope>
</reference>
<dbReference type="GO" id="GO:0006635">
    <property type="term" value="P:fatty acid beta-oxidation"/>
    <property type="evidence" value="ECO:0007669"/>
    <property type="project" value="TreeGrafter"/>
</dbReference>
<dbReference type="PANTHER" id="PTHR18919">
    <property type="entry name" value="ACETYL-COA C-ACYLTRANSFERASE"/>
    <property type="match status" value="1"/>
</dbReference>
<keyword evidence="3 6" id="KW-0012">Acyltransferase</keyword>
<sequence>MEKCVIVSAVRTPVGRYLGGLKTMPAELMAAEVMKEAVRRAGIDRDQVEEVILGEVIGTAPDVARTAALLAGFKEDTPGYTIDRQCGSSLQAVVSAKQQLLSGDAEIILAGGTESMSRAPYYLPLTARFEGLRMGDKTVHDSFQFISGYNYAPVGGQQPEKSNMGLTAENVAEKYGITRQEQDAYALDSQRKTARAMAEGKFQEELLPLEVKEGKKVTVVDADEHPKPDTTEETLAKLKPAFKNGGTVTAGNASGMNDGASAVIMTTERKASALGLKPLCRVIASAEVGVDPRMMGMGPAVAIPRVLEKAGLRLEDIDLFEINEAFAAQTLGCLKVLGMEPGSPLYERVNVNGGAIAHGHALGNSGTRILTTLIYELRRRNGRYGIASLCIGGGQGIAVIIENCG</sequence>
<dbReference type="EMBL" id="VSSQ01000710">
    <property type="protein sequence ID" value="MPM00142.1"/>
    <property type="molecule type" value="Genomic_DNA"/>
</dbReference>
<proteinExistence type="inferred from homology"/>
<dbReference type="InterPro" id="IPR002155">
    <property type="entry name" value="Thiolase"/>
</dbReference>
<feature type="domain" description="Thiolase N-terminal" evidence="4">
    <location>
        <begin position="4"/>
        <end position="268"/>
    </location>
</feature>
<dbReference type="InterPro" id="IPR020617">
    <property type="entry name" value="Thiolase_C"/>
</dbReference>
<keyword evidence="2 6" id="KW-0808">Transferase</keyword>
<evidence type="ECO:0000256" key="3">
    <source>
        <dbReference type="ARBA" id="ARBA00023315"/>
    </source>
</evidence>
<dbReference type="CDD" id="cd00751">
    <property type="entry name" value="thiolase"/>
    <property type="match status" value="1"/>
</dbReference>
<dbReference type="PIRSF" id="PIRSF000429">
    <property type="entry name" value="Ac-CoA_Ac_transf"/>
    <property type="match status" value="1"/>
</dbReference>
<evidence type="ECO:0000259" key="4">
    <source>
        <dbReference type="Pfam" id="PF00108"/>
    </source>
</evidence>
<dbReference type="InterPro" id="IPR020616">
    <property type="entry name" value="Thiolase_N"/>
</dbReference>
<dbReference type="InterPro" id="IPR016039">
    <property type="entry name" value="Thiolase-like"/>
</dbReference>
<dbReference type="GO" id="GO:0003985">
    <property type="term" value="F:acetyl-CoA C-acetyltransferase activity"/>
    <property type="evidence" value="ECO:0007669"/>
    <property type="project" value="UniProtKB-EC"/>
</dbReference>
<dbReference type="NCBIfam" id="TIGR01930">
    <property type="entry name" value="AcCoA-C-Actrans"/>
    <property type="match status" value="1"/>
</dbReference>
<dbReference type="AlphaFoldDB" id="A0A644W8S1"/>
<protein>
    <submittedName>
        <fullName evidence="6">Acetyl-CoA acetyltransferase</fullName>
        <ecNumber evidence="6">2.3.1.9</ecNumber>
    </submittedName>
</protein>
<comment type="similarity">
    <text evidence="1">Belongs to the thiolase-like superfamily. Thiolase family.</text>
</comment>
<comment type="caution">
    <text evidence="6">The sequence shown here is derived from an EMBL/GenBank/DDBJ whole genome shotgun (WGS) entry which is preliminary data.</text>
</comment>
<evidence type="ECO:0000259" key="5">
    <source>
        <dbReference type="Pfam" id="PF02803"/>
    </source>
</evidence>
<dbReference type="FunFam" id="3.40.47.10:FF:000010">
    <property type="entry name" value="Acetyl-CoA acetyltransferase (Thiolase)"/>
    <property type="match status" value="1"/>
</dbReference>
<evidence type="ECO:0000256" key="2">
    <source>
        <dbReference type="ARBA" id="ARBA00022679"/>
    </source>
</evidence>
<feature type="domain" description="Thiolase C-terminal" evidence="5">
    <location>
        <begin position="276"/>
        <end position="402"/>
    </location>
</feature>
<evidence type="ECO:0000313" key="6">
    <source>
        <dbReference type="EMBL" id="MPM00142.1"/>
    </source>
</evidence>
<dbReference type="SUPFAM" id="SSF53901">
    <property type="entry name" value="Thiolase-like"/>
    <property type="match status" value="2"/>
</dbReference>
<name>A0A644W8S1_9ZZZZ</name>
<dbReference type="InterPro" id="IPR020610">
    <property type="entry name" value="Thiolase_AS"/>
</dbReference>
<dbReference type="EC" id="2.3.1.9" evidence="6"/>
<evidence type="ECO:0000256" key="1">
    <source>
        <dbReference type="ARBA" id="ARBA00010982"/>
    </source>
</evidence>
<gene>
    <name evidence="6" type="primary">thlA_9</name>
    <name evidence="6" type="ORF">SDC9_46365</name>
</gene>
<dbReference type="Pfam" id="PF02803">
    <property type="entry name" value="Thiolase_C"/>
    <property type="match status" value="1"/>
</dbReference>
<dbReference type="PANTHER" id="PTHR18919:SF107">
    <property type="entry name" value="ACETYL-COA ACETYLTRANSFERASE, CYTOSOLIC"/>
    <property type="match status" value="1"/>
</dbReference>
<organism evidence="6">
    <name type="scientific">bioreactor metagenome</name>
    <dbReference type="NCBI Taxonomy" id="1076179"/>
    <lineage>
        <taxon>unclassified sequences</taxon>
        <taxon>metagenomes</taxon>
        <taxon>ecological metagenomes</taxon>
    </lineage>
</organism>
<dbReference type="PROSITE" id="PS00099">
    <property type="entry name" value="THIOLASE_3"/>
    <property type="match status" value="1"/>
</dbReference>
<accession>A0A644W8S1</accession>
<dbReference type="Gene3D" id="3.40.47.10">
    <property type="match status" value="2"/>
</dbReference>